<protein>
    <recommendedName>
        <fullName evidence="4">Large ribosomal subunit protein bL33</fullName>
    </recommendedName>
    <alternativeName>
        <fullName evidence="5">50S ribosomal protein L33</fullName>
    </alternativeName>
</protein>
<dbReference type="InterPro" id="IPR001705">
    <property type="entry name" value="Ribosomal_bL33"/>
</dbReference>
<dbReference type="Proteomes" id="UP001289135">
    <property type="component" value="Unassembled WGS sequence"/>
</dbReference>
<dbReference type="InterPro" id="IPR038584">
    <property type="entry name" value="Ribosomal_bL33_sf"/>
</dbReference>
<evidence type="ECO:0000256" key="3">
    <source>
        <dbReference type="ARBA" id="ARBA00023274"/>
    </source>
</evidence>
<keyword evidence="7" id="KW-1185">Reference proteome</keyword>
<dbReference type="AlphaFoldDB" id="A0AAE4VLB4"/>
<evidence type="ECO:0000256" key="2">
    <source>
        <dbReference type="ARBA" id="ARBA00022980"/>
    </source>
</evidence>
<dbReference type="GO" id="GO:0015934">
    <property type="term" value="C:large ribosomal subunit"/>
    <property type="evidence" value="ECO:0007669"/>
    <property type="project" value="TreeGrafter"/>
</dbReference>
<keyword evidence="2 6" id="KW-0689">Ribosomal protein</keyword>
<reference evidence="6" key="1">
    <citation type="submission" date="2023-02" db="EMBL/GenBank/DDBJ databases">
        <title>Host association and intracellularity evolved multiple times independently in the Rickettsiales.</title>
        <authorList>
            <person name="Castelli M."/>
            <person name="Nardi T."/>
            <person name="Gammuto L."/>
            <person name="Bellinzona G."/>
            <person name="Sabaneyeva E."/>
            <person name="Potekhin A."/>
            <person name="Serra V."/>
            <person name="Petroni G."/>
            <person name="Sassera D."/>
        </authorList>
    </citation>
    <scope>NUCLEOTIDE SEQUENCE</scope>
    <source>
        <strain evidence="6">USBL-36I1</strain>
    </source>
</reference>
<dbReference type="InterPro" id="IPR011332">
    <property type="entry name" value="Ribosomal_zn-bd"/>
</dbReference>
<dbReference type="GO" id="GO:0003735">
    <property type="term" value="F:structural constituent of ribosome"/>
    <property type="evidence" value="ECO:0007669"/>
    <property type="project" value="InterPro"/>
</dbReference>
<sequence length="56" mass="6643">MAVKKTKRKRGLIRIISTAKTGTFYVVNGSKGKKIKKMKYDRKIRRRVMFEEHKMA</sequence>
<dbReference type="PANTHER" id="PTHR15238:SF1">
    <property type="entry name" value="LARGE RIBOSOMAL SUBUNIT PROTEIN BL33M"/>
    <property type="match status" value="1"/>
</dbReference>
<dbReference type="Gene3D" id="2.20.28.120">
    <property type="entry name" value="Ribosomal protein L33"/>
    <property type="match status" value="1"/>
</dbReference>
<dbReference type="GO" id="GO:0005737">
    <property type="term" value="C:cytoplasm"/>
    <property type="evidence" value="ECO:0007669"/>
    <property type="project" value="UniProtKB-ARBA"/>
</dbReference>
<gene>
    <name evidence="6" type="ORF">Lyticum_00820</name>
</gene>
<dbReference type="NCBIfam" id="TIGR01023">
    <property type="entry name" value="rpmG_bact"/>
    <property type="match status" value="1"/>
</dbReference>
<name>A0AAE4VLB4_9RICK</name>
<evidence type="ECO:0000313" key="6">
    <source>
        <dbReference type="EMBL" id="MDZ5761633.1"/>
    </source>
</evidence>
<proteinExistence type="inferred from homology"/>
<dbReference type="RefSeq" id="WP_322499053.1">
    <property type="nucleotide sequence ID" value="NZ_JARGYU010000004.1"/>
</dbReference>
<evidence type="ECO:0000256" key="5">
    <source>
        <dbReference type="ARBA" id="ARBA00035488"/>
    </source>
</evidence>
<dbReference type="EMBL" id="JARGYU010000004">
    <property type="protein sequence ID" value="MDZ5761633.1"/>
    <property type="molecule type" value="Genomic_DNA"/>
</dbReference>
<evidence type="ECO:0000256" key="4">
    <source>
        <dbReference type="ARBA" id="ARBA00035176"/>
    </source>
</evidence>
<dbReference type="PANTHER" id="PTHR15238">
    <property type="entry name" value="54S RIBOSOMAL PROTEIN L39, MITOCHONDRIAL"/>
    <property type="match status" value="1"/>
</dbReference>
<evidence type="ECO:0000256" key="1">
    <source>
        <dbReference type="ARBA" id="ARBA00007596"/>
    </source>
</evidence>
<organism evidence="6 7">
    <name type="scientific">Lyticum sinuosum</name>
    <dbReference type="NCBI Taxonomy" id="1332059"/>
    <lineage>
        <taxon>Bacteria</taxon>
        <taxon>Pseudomonadati</taxon>
        <taxon>Pseudomonadota</taxon>
        <taxon>Alphaproteobacteria</taxon>
        <taxon>Rickettsiales</taxon>
        <taxon>Lyticum</taxon>
    </lineage>
</organism>
<evidence type="ECO:0000313" key="7">
    <source>
        <dbReference type="Proteomes" id="UP001289135"/>
    </source>
</evidence>
<comment type="similarity">
    <text evidence="1">Belongs to the bacterial ribosomal protein bL33 family.</text>
</comment>
<accession>A0AAE4VLB4</accession>
<keyword evidence="3" id="KW-0687">Ribonucleoprotein</keyword>
<dbReference type="GO" id="GO:0006412">
    <property type="term" value="P:translation"/>
    <property type="evidence" value="ECO:0007669"/>
    <property type="project" value="InterPro"/>
</dbReference>
<dbReference type="SUPFAM" id="SSF57829">
    <property type="entry name" value="Zn-binding ribosomal proteins"/>
    <property type="match status" value="1"/>
</dbReference>
<comment type="caution">
    <text evidence="6">The sequence shown here is derived from an EMBL/GenBank/DDBJ whole genome shotgun (WGS) entry which is preliminary data.</text>
</comment>